<evidence type="ECO:0008006" key="5">
    <source>
        <dbReference type="Google" id="ProtNLM"/>
    </source>
</evidence>
<protein>
    <recommendedName>
        <fullName evidence="5">Secreted protein</fullName>
    </recommendedName>
</protein>
<evidence type="ECO:0000256" key="1">
    <source>
        <dbReference type="SAM" id="MobiDB-lite"/>
    </source>
</evidence>
<feature type="region of interest" description="Disordered" evidence="1">
    <location>
        <begin position="31"/>
        <end position="58"/>
    </location>
</feature>
<dbReference type="Proteomes" id="UP001219605">
    <property type="component" value="Chromosome"/>
</dbReference>
<proteinExistence type="predicted"/>
<gene>
    <name evidence="3" type="ORF">PVK37_18215</name>
</gene>
<sequence length="120" mass="11395">MRNKKLLVVGAAAALASSLLLAVPLSGAAAEPGAAASGKSGGVTPLSQTTGTPVSVAPGGNGIATATCPAGTIVTGGGGRTSAFDIFFTDSFASGNGWTIRGSNRGSTTQSLTAVAICIG</sequence>
<keyword evidence="2" id="KW-0732">Signal</keyword>
<organism evidence="3 4">
    <name type="scientific">Micromonospora cathayae</name>
    <dbReference type="NCBI Taxonomy" id="3028804"/>
    <lineage>
        <taxon>Bacteria</taxon>
        <taxon>Bacillati</taxon>
        <taxon>Actinomycetota</taxon>
        <taxon>Actinomycetes</taxon>
        <taxon>Micromonosporales</taxon>
        <taxon>Micromonosporaceae</taxon>
        <taxon>Micromonospora</taxon>
    </lineage>
</organism>
<accession>A0ABY7ZJZ4</accession>
<feature type="chain" id="PRO_5046408560" description="Secreted protein" evidence="2">
    <location>
        <begin position="23"/>
        <end position="120"/>
    </location>
</feature>
<evidence type="ECO:0000313" key="4">
    <source>
        <dbReference type="Proteomes" id="UP001219605"/>
    </source>
</evidence>
<dbReference type="EMBL" id="CP118615">
    <property type="protein sequence ID" value="WDZ82418.1"/>
    <property type="molecule type" value="Genomic_DNA"/>
</dbReference>
<dbReference type="RefSeq" id="WP_275028656.1">
    <property type="nucleotide sequence ID" value="NZ_CP118615.1"/>
</dbReference>
<evidence type="ECO:0000313" key="3">
    <source>
        <dbReference type="EMBL" id="WDZ82418.1"/>
    </source>
</evidence>
<reference evidence="3 4" key="1">
    <citation type="submission" date="2023-02" db="EMBL/GenBank/DDBJ databases">
        <authorList>
            <person name="Mo P."/>
        </authorList>
    </citation>
    <scope>NUCLEOTIDE SEQUENCE [LARGE SCALE GENOMIC DNA]</scope>
    <source>
        <strain evidence="3 4">HUAS 3</strain>
    </source>
</reference>
<name>A0ABY7ZJZ4_9ACTN</name>
<feature type="signal peptide" evidence="2">
    <location>
        <begin position="1"/>
        <end position="22"/>
    </location>
</feature>
<keyword evidence="4" id="KW-1185">Reference proteome</keyword>
<evidence type="ECO:0000256" key="2">
    <source>
        <dbReference type="SAM" id="SignalP"/>
    </source>
</evidence>